<dbReference type="Gene3D" id="2.130.10.10">
    <property type="entry name" value="YVTN repeat-like/Quinoprotein amine dehydrogenase"/>
    <property type="match status" value="1"/>
</dbReference>
<evidence type="ECO:0000256" key="3">
    <source>
        <dbReference type="ARBA" id="ARBA00022884"/>
    </source>
</evidence>
<keyword evidence="7" id="KW-1185">Reference proteome</keyword>
<dbReference type="GeneID" id="25376945"/>
<dbReference type="SUPFAM" id="SSF82171">
    <property type="entry name" value="DPP6 N-terminal domain-like"/>
    <property type="match status" value="1"/>
</dbReference>
<evidence type="ECO:0000313" key="7">
    <source>
        <dbReference type="Proteomes" id="UP000030744"/>
    </source>
</evidence>
<dbReference type="EMBL" id="HG686640">
    <property type="protein sequence ID" value="CDJ34475.1"/>
    <property type="molecule type" value="Genomic_DNA"/>
</dbReference>
<reference evidence="6" key="2">
    <citation type="submission" date="2013-10" db="EMBL/GenBank/DDBJ databases">
        <authorList>
            <person name="Aslett M."/>
        </authorList>
    </citation>
    <scope>NUCLEOTIDE SEQUENCE [LARGE SCALE GENOMIC DNA]</scope>
    <source>
        <strain evidence="6">Houghton</strain>
    </source>
</reference>
<dbReference type="PANTHER" id="PTHR14068">
    <property type="entry name" value="EUKARYOTIC TRANSLATION INITIATION FACTOR 3 EIF3 -RELATED"/>
    <property type="match status" value="1"/>
</dbReference>
<keyword evidence="3" id="KW-0694">RNA-binding</keyword>
<dbReference type="GO" id="GO:0005852">
    <property type="term" value="C:eukaryotic translation initiation factor 3 complex"/>
    <property type="evidence" value="ECO:0007669"/>
    <property type="project" value="InterPro"/>
</dbReference>
<dbReference type="RefSeq" id="XP_013357038.1">
    <property type="nucleotide sequence ID" value="XM_013501584.1"/>
</dbReference>
<sequence length="299" mass="34015">MTVKKKNKTEKLYGQSLGSNGIALWAGRNFDKKARLEHKEVKQIMFSPKETYMLSWDGTPASMRNEKAVKTWNVMTGEMLRQFPTPAATPRGTEFPHFLFSHDEKYLAKIGDKELCVYAMDPKDNFPDQVADEDVTPVKLLRDEKGHFSALKYPVEKFEWSPGDNIVSLWIRGSDDTPGEMLRQFPTPAATPRGTEFPHFLFSHDEKYLAKIGDKELCVYAMDPKDNFPDQVADEDVTPVKLLRDEKGHFSALKYPVEKFEWSPGDNIVSLWIRGSDDTPGFQHLPPPGASGLHSRMMT</sequence>
<dbReference type="PANTHER" id="PTHR14068:SF0">
    <property type="entry name" value="EUKARYOTIC TRANSLATION INITIATION FACTOR 3 SUBUNIT B"/>
    <property type="match status" value="1"/>
</dbReference>
<evidence type="ECO:0000256" key="1">
    <source>
        <dbReference type="ARBA" id="ARBA00022490"/>
    </source>
</evidence>
<dbReference type="OrthoDB" id="10250414at2759"/>
<evidence type="ECO:0000313" key="6">
    <source>
        <dbReference type="EMBL" id="CDJ34475.1"/>
    </source>
</evidence>
<dbReference type="VEuPathDB" id="ToxoDB:EMH_0020450"/>
<gene>
    <name evidence="6" type="ORF">EMH_0020450</name>
</gene>
<dbReference type="InterPro" id="IPR011400">
    <property type="entry name" value="EIF3B"/>
</dbReference>
<protein>
    <submittedName>
        <fullName evidence="6">Eukaryotic translation initiation factor 3 subunit B, related</fullName>
    </submittedName>
</protein>
<keyword evidence="4" id="KW-0648">Protein biosynthesis</keyword>
<dbReference type="GO" id="GO:0003723">
    <property type="term" value="F:RNA binding"/>
    <property type="evidence" value="ECO:0007669"/>
    <property type="project" value="UniProtKB-KW"/>
</dbReference>
<evidence type="ECO:0000256" key="5">
    <source>
        <dbReference type="SAM" id="MobiDB-lite"/>
    </source>
</evidence>
<keyword evidence="2 6" id="KW-0396">Initiation factor</keyword>
<keyword evidence="1" id="KW-0963">Cytoplasm</keyword>
<dbReference type="Proteomes" id="UP000030744">
    <property type="component" value="Unassembled WGS sequence"/>
</dbReference>
<organism evidence="6 7">
    <name type="scientific">Eimeria mitis</name>
    <dbReference type="NCBI Taxonomy" id="44415"/>
    <lineage>
        <taxon>Eukaryota</taxon>
        <taxon>Sar</taxon>
        <taxon>Alveolata</taxon>
        <taxon>Apicomplexa</taxon>
        <taxon>Conoidasida</taxon>
        <taxon>Coccidia</taxon>
        <taxon>Eucoccidiorida</taxon>
        <taxon>Eimeriorina</taxon>
        <taxon>Eimeriidae</taxon>
        <taxon>Eimeria</taxon>
    </lineage>
</organism>
<feature type="region of interest" description="Disordered" evidence="5">
    <location>
        <begin position="280"/>
        <end position="299"/>
    </location>
</feature>
<dbReference type="GO" id="GO:0003743">
    <property type="term" value="F:translation initiation factor activity"/>
    <property type="evidence" value="ECO:0007669"/>
    <property type="project" value="UniProtKB-KW"/>
</dbReference>
<name>U6K8Y0_9EIME</name>
<evidence type="ECO:0000256" key="2">
    <source>
        <dbReference type="ARBA" id="ARBA00022540"/>
    </source>
</evidence>
<proteinExistence type="predicted"/>
<dbReference type="InterPro" id="IPR015943">
    <property type="entry name" value="WD40/YVTN_repeat-like_dom_sf"/>
</dbReference>
<evidence type="ECO:0000256" key="4">
    <source>
        <dbReference type="ARBA" id="ARBA00022917"/>
    </source>
</evidence>
<dbReference type="GO" id="GO:0031369">
    <property type="term" value="F:translation initiation factor binding"/>
    <property type="evidence" value="ECO:0007669"/>
    <property type="project" value="InterPro"/>
</dbReference>
<dbReference type="AlphaFoldDB" id="U6K8Y0"/>
<accession>U6K8Y0</accession>
<reference evidence="6" key="1">
    <citation type="submission" date="2013-10" db="EMBL/GenBank/DDBJ databases">
        <title>Genomic analysis of the causative agents of coccidiosis in chickens.</title>
        <authorList>
            <person name="Reid A.J."/>
            <person name="Blake D."/>
            <person name="Billington K."/>
            <person name="Browne H."/>
            <person name="Dunn M."/>
            <person name="Hung S."/>
            <person name="Kawahara F."/>
            <person name="Miranda-Saavedra D."/>
            <person name="Mourier T."/>
            <person name="Nagra H."/>
            <person name="Otto T.D."/>
            <person name="Rawlings N."/>
            <person name="Sanchez A."/>
            <person name="Sanders M."/>
            <person name="Subramaniam C."/>
            <person name="Tay Y."/>
            <person name="Dear P."/>
            <person name="Doerig C."/>
            <person name="Gruber A."/>
            <person name="Parkinson J."/>
            <person name="Shirley M."/>
            <person name="Wan K.L."/>
            <person name="Berriman M."/>
            <person name="Tomley F."/>
            <person name="Pain A."/>
        </authorList>
    </citation>
    <scope>NUCLEOTIDE SEQUENCE [LARGE SCALE GENOMIC DNA]</scope>
    <source>
        <strain evidence="6">Houghton</strain>
    </source>
</reference>